<evidence type="ECO:0000313" key="2">
    <source>
        <dbReference type="Proteomes" id="UP000309016"/>
    </source>
</evidence>
<gene>
    <name evidence="1" type="ORF">FHG64_08760</name>
</gene>
<dbReference type="EMBL" id="CP040812">
    <property type="protein sequence ID" value="QCY69472.1"/>
    <property type="molecule type" value="Genomic_DNA"/>
</dbReference>
<dbReference type="OrthoDB" id="163809at2"/>
<dbReference type="AlphaFoldDB" id="A0A5B7X403"/>
<dbReference type="KEGG" id="afla:FHG64_08760"/>
<organism evidence="1 2">
    <name type="scientific">Antarcticibacterium flavum</name>
    <dbReference type="NCBI Taxonomy" id="2058175"/>
    <lineage>
        <taxon>Bacteria</taxon>
        <taxon>Pseudomonadati</taxon>
        <taxon>Bacteroidota</taxon>
        <taxon>Flavobacteriia</taxon>
        <taxon>Flavobacteriales</taxon>
        <taxon>Flavobacteriaceae</taxon>
        <taxon>Antarcticibacterium</taxon>
    </lineage>
</organism>
<dbReference type="RefSeq" id="WP_139066039.1">
    <property type="nucleotide sequence ID" value="NZ_CP040812.1"/>
</dbReference>
<dbReference type="Proteomes" id="UP000309016">
    <property type="component" value="Chromosome"/>
</dbReference>
<accession>A0A5B7X403</accession>
<reference evidence="1 2" key="1">
    <citation type="submission" date="2019-06" db="EMBL/GenBank/DDBJ databases">
        <title>Complete genome sequence of Antarcticibacterium flavum KCTC 52984T from an Antarctic marine sediment.</title>
        <authorList>
            <person name="Lee Y.M."/>
            <person name="Shin S.C."/>
        </authorList>
    </citation>
    <scope>NUCLEOTIDE SEQUENCE [LARGE SCALE GENOMIC DNA]</scope>
    <source>
        <strain evidence="1 2">KCTC 52984</strain>
    </source>
</reference>
<keyword evidence="2" id="KW-1185">Reference proteome</keyword>
<protein>
    <submittedName>
        <fullName evidence="1">Uncharacterized protein</fullName>
    </submittedName>
</protein>
<sequence length="136" mass="15282">MKTILFLLLIIITPVMWAQESQLPDAVVYSSLLQPGELLSIGNRSIKFREVVMDSRCPKEVMCVWAGEAKVLVELFENNILIGERILTVNTGNIPLDFSAGGVSYNLNRILLSPYPSTKVEEPNYELEISITERIL</sequence>
<evidence type="ECO:0000313" key="1">
    <source>
        <dbReference type="EMBL" id="QCY69472.1"/>
    </source>
</evidence>
<proteinExistence type="predicted"/>
<name>A0A5B7X403_9FLAO</name>